<gene>
    <name evidence="2" type="ORF">AC578_8372</name>
</gene>
<organism evidence="2 3">
    <name type="scientific">Pseudocercospora eumusae</name>
    <dbReference type="NCBI Taxonomy" id="321146"/>
    <lineage>
        <taxon>Eukaryota</taxon>
        <taxon>Fungi</taxon>
        <taxon>Dikarya</taxon>
        <taxon>Ascomycota</taxon>
        <taxon>Pezizomycotina</taxon>
        <taxon>Dothideomycetes</taxon>
        <taxon>Dothideomycetidae</taxon>
        <taxon>Mycosphaerellales</taxon>
        <taxon>Mycosphaerellaceae</taxon>
        <taxon>Pseudocercospora</taxon>
    </lineage>
</organism>
<dbReference type="Proteomes" id="UP000070133">
    <property type="component" value="Unassembled WGS sequence"/>
</dbReference>
<reference evidence="2 3" key="1">
    <citation type="submission" date="2015-07" db="EMBL/GenBank/DDBJ databases">
        <title>Comparative genomics of the Sigatoka disease complex on banana suggests a link between parallel evolutionary changes in Pseudocercospora fijiensis and Pseudocercospora eumusae and increased virulence on the banana host.</title>
        <authorList>
            <person name="Chang T.-C."/>
            <person name="Salvucci A."/>
            <person name="Crous P.W."/>
            <person name="Stergiopoulos I."/>
        </authorList>
    </citation>
    <scope>NUCLEOTIDE SEQUENCE [LARGE SCALE GENOMIC DNA]</scope>
    <source>
        <strain evidence="2 3">CBS 114824</strain>
    </source>
</reference>
<comment type="caution">
    <text evidence="2">The sequence shown here is derived from an EMBL/GenBank/DDBJ whole genome shotgun (WGS) entry which is preliminary data.</text>
</comment>
<keyword evidence="3" id="KW-1185">Reference proteome</keyword>
<evidence type="ECO:0000256" key="1">
    <source>
        <dbReference type="SAM" id="MobiDB-lite"/>
    </source>
</evidence>
<feature type="region of interest" description="Disordered" evidence="1">
    <location>
        <begin position="60"/>
        <end position="84"/>
    </location>
</feature>
<dbReference type="OrthoDB" id="3644438at2759"/>
<proteinExistence type="predicted"/>
<dbReference type="AlphaFoldDB" id="A0A139HRZ8"/>
<evidence type="ECO:0000313" key="3">
    <source>
        <dbReference type="Proteomes" id="UP000070133"/>
    </source>
</evidence>
<accession>A0A139HRZ8</accession>
<sequence length="236" mass="25896">MGVTAKRKATEDDIDEDLDTRNNVHQPWERRTLIKKRGTSILDQDRSTLALFTNGQADLLPQQKESYPTSQSRASHVSPESKHPNGFVPAALMNTMLSTNNANISVFQRALTQFCSTYGSLFGPSYVSDLKTAHWTVASSNDAATIRSAGHDFLVTLSRYINDLQATAMAQIRLRATLVEVGVEKDVLEGIDAVVGMLDRQIIGLGTEMQGLEWQLSSVADLENGDEIVVEVVMNG</sequence>
<evidence type="ECO:0000313" key="2">
    <source>
        <dbReference type="EMBL" id="KXT05206.1"/>
    </source>
</evidence>
<dbReference type="EMBL" id="LFZN01000014">
    <property type="protein sequence ID" value="KXT05206.1"/>
    <property type="molecule type" value="Genomic_DNA"/>
</dbReference>
<name>A0A139HRZ8_9PEZI</name>
<feature type="compositionally biased region" description="Polar residues" evidence="1">
    <location>
        <begin position="63"/>
        <end position="75"/>
    </location>
</feature>
<protein>
    <submittedName>
        <fullName evidence="2">Uncharacterized protein</fullName>
    </submittedName>
</protein>